<dbReference type="OrthoDB" id="9800501at2"/>
<evidence type="ECO:0000256" key="1">
    <source>
        <dbReference type="ARBA" id="ARBA00022729"/>
    </source>
</evidence>
<dbReference type="InterPro" id="IPR004564">
    <property type="entry name" value="OM_lipoprot_carrier_LolA-like"/>
</dbReference>
<organism evidence="2 3">
    <name type="scientific">Georhizobium profundi</name>
    <dbReference type="NCBI Taxonomy" id="2341112"/>
    <lineage>
        <taxon>Bacteria</taxon>
        <taxon>Pseudomonadati</taxon>
        <taxon>Pseudomonadota</taxon>
        <taxon>Alphaproteobacteria</taxon>
        <taxon>Hyphomicrobiales</taxon>
        <taxon>Rhizobiaceae</taxon>
        <taxon>Georhizobium</taxon>
    </lineage>
</organism>
<evidence type="ECO:0000313" key="3">
    <source>
        <dbReference type="Proteomes" id="UP000268192"/>
    </source>
</evidence>
<sequence>MTTRLEAGTNTSARSRRSVLKGAVGLLAMALVAMPMAAAIPTPAAAQDSQIAQQIANHFASIRTMTGDFVQFGPRGEQTGGTFHIARPGKMRFNYQEPSPIRVISDGDSVVIGNQKLGTWDVYPLNRTPLALLLSESIDLSASNVESVNQQPDLITIVMSDSSMFGNSKITMMFDPNTYDLKQWTMLDAQNKETTVMIMNVRTGVDFAANVFDVPYDQLRGRGTQR</sequence>
<dbReference type="RefSeq" id="WP_126007482.1">
    <property type="nucleotide sequence ID" value="NZ_CP032509.1"/>
</dbReference>
<reference evidence="2 3" key="1">
    <citation type="submission" date="2018-09" db="EMBL/GenBank/DDBJ databases">
        <title>Marinorhizobium profundi gen. nov., sp. nov., isolated from a deep-sea sediment sample from the New Britain Trench and proposal of Marinorhizobiaceae fam. nov. in the order Rhizobiales of the class Alphaproteobacteria.</title>
        <authorList>
            <person name="Cao J."/>
        </authorList>
    </citation>
    <scope>NUCLEOTIDE SEQUENCE [LARGE SCALE GENOMIC DNA]</scope>
    <source>
        <strain evidence="2 3">WS11</strain>
    </source>
</reference>
<evidence type="ECO:0000313" key="2">
    <source>
        <dbReference type="EMBL" id="AZN70362.1"/>
    </source>
</evidence>
<keyword evidence="3" id="KW-1185">Reference proteome</keyword>
<dbReference type="EMBL" id="CP032509">
    <property type="protein sequence ID" value="AZN70362.1"/>
    <property type="molecule type" value="Genomic_DNA"/>
</dbReference>
<dbReference type="CDD" id="cd16325">
    <property type="entry name" value="LolA"/>
    <property type="match status" value="1"/>
</dbReference>
<gene>
    <name evidence="2" type="ORF">D5400_02890</name>
</gene>
<keyword evidence="1" id="KW-0732">Signal</keyword>
<dbReference type="SUPFAM" id="SSF89392">
    <property type="entry name" value="Prokaryotic lipoproteins and lipoprotein localization factors"/>
    <property type="match status" value="1"/>
</dbReference>
<dbReference type="PANTHER" id="PTHR35869">
    <property type="entry name" value="OUTER-MEMBRANE LIPOPROTEIN CARRIER PROTEIN"/>
    <property type="match status" value="1"/>
</dbReference>
<dbReference type="InterPro" id="IPR006311">
    <property type="entry name" value="TAT_signal"/>
</dbReference>
<dbReference type="PROSITE" id="PS51318">
    <property type="entry name" value="TAT"/>
    <property type="match status" value="1"/>
</dbReference>
<proteinExistence type="predicted"/>
<dbReference type="KEGG" id="abaw:D5400_02890"/>
<dbReference type="Gene3D" id="2.50.20.10">
    <property type="entry name" value="Lipoprotein localisation LolA/LolB/LppX"/>
    <property type="match status" value="1"/>
</dbReference>
<protein>
    <submittedName>
        <fullName evidence="2">Outer membrane lipoprotein carrier protein LolA</fullName>
    </submittedName>
</protein>
<dbReference type="AlphaFoldDB" id="A0A3S9B0G7"/>
<name>A0A3S9B0G7_9HYPH</name>
<keyword evidence="2" id="KW-0449">Lipoprotein</keyword>
<dbReference type="Proteomes" id="UP000268192">
    <property type="component" value="Chromosome"/>
</dbReference>
<dbReference type="PANTHER" id="PTHR35869:SF1">
    <property type="entry name" value="OUTER-MEMBRANE LIPOPROTEIN CARRIER PROTEIN"/>
    <property type="match status" value="1"/>
</dbReference>
<accession>A0A3S9B0G7</accession>
<dbReference type="Pfam" id="PF03548">
    <property type="entry name" value="LolA"/>
    <property type="match status" value="1"/>
</dbReference>
<dbReference type="InterPro" id="IPR029046">
    <property type="entry name" value="LolA/LolB/LppX"/>
</dbReference>